<evidence type="ECO:0000313" key="2">
    <source>
        <dbReference type="Proteomes" id="UP001431783"/>
    </source>
</evidence>
<dbReference type="Proteomes" id="UP001431783">
    <property type="component" value="Unassembled WGS sequence"/>
</dbReference>
<comment type="caution">
    <text evidence="1">The sequence shown here is derived from an EMBL/GenBank/DDBJ whole genome shotgun (WGS) entry which is preliminary data.</text>
</comment>
<dbReference type="EMBL" id="JARQZJ010000043">
    <property type="protein sequence ID" value="KAK9877677.1"/>
    <property type="molecule type" value="Genomic_DNA"/>
</dbReference>
<gene>
    <name evidence="1" type="ORF">WA026_019350</name>
</gene>
<sequence>MEKYNDEVLKNLEQIFRNMIERLRMLETEKVHIYKITPMQMGELKEVNPDLYEEFIVGDGHNTSGSVRTPSNDNQVIAEIMDGPRESFVSD</sequence>
<keyword evidence="2" id="KW-1185">Reference proteome</keyword>
<dbReference type="AlphaFoldDB" id="A0AAW1U1S7"/>
<protein>
    <submittedName>
        <fullName evidence="1">Uncharacterized protein</fullName>
    </submittedName>
</protein>
<reference evidence="1 2" key="1">
    <citation type="submission" date="2023-03" db="EMBL/GenBank/DDBJ databases">
        <title>Genome insight into feeding habits of ladybird beetles.</title>
        <authorList>
            <person name="Li H.-S."/>
            <person name="Huang Y.-H."/>
            <person name="Pang H."/>
        </authorList>
    </citation>
    <scope>NUCLEOTIDE SEQUENCE [LARGE SCALE GENOMIC DNA]</scope>
    <source>
        <strain evidence="1">SYSU_2023b</strain>
        <tissue evidence="1">Whole body</tissue>
    </source>
</reference>
<name>A0AAW1U1S7_9CUCU</name>
<proteinExistence type="predicted"/>
<accession>A0AAW1U1S7</accession>
<evidence type="ECO:0000313" key="1">
    <source>
        <dbReference type="EMBL" id="KAK9877677.1"/>
    </source>
</evidence>
<organism evidence="1 2">
    <name type="scientific">Henosepilachna vigintioctopunctata</name>
    <dbReference type="NCBI Taxonomy" id="420089"/>
    <lineage>
        <taxon>Eukaryota</taxon>
        <taxon>Metazoa</taxon>
        <taxon>Ecdysozoa</taxon>
        <taxon>Arthropoda</taxon>
        <taxon>Hexapoda</taxon>
        <taxon>Insecta</taxon>
        <taxon>Pterygota</taxon>
        <taxon>Neoptera</taxon>
        <taxon>Endopterygota</taxon>
        <taxon>Coleoptera</taxon>
        <taxon>Polyphaga</taxon>
        <taxon>Cucujiformia</taxon>
        <taxon>Coccinelloidea</taxon>
        <taxon>Coccinellidae</taxon>
        <taxon>Epilachninae</taxon>
        <taxon>Epilachnini</taxon>
        <taxon>Henosepilachna</taxon>
    </lineage>
</organism>